<dbReference type="InParanoid" id="C4JEK9"/>
<evidence type="ECO:0000313" key="2">
    <source>
        <dbReference type="EMBL" id="EEP76001.1"/>
    </source>
</evidence>
<accession>C4JEK9</accession>
<dbReference type="RefSeq" id="XP_002541334.1">
    <property type="nucleotide sequence ID" value="XM_002541288.1"/>
</dbReference>
<dbReference type="GeneID" id="8437647"/>
<dbReference type="KEGG" id="ure:UREG_00848"/>
<dbReference type="AlphaFoldDB" id="C4JEK9"/>
<organism evidence="2 3">
    <name type="scientific">Uncinocarpus reesii (strain UAMH 1704)</name>
    <dbReference type="NCBI Taxonomy" id="336963"/>
    <lineage>
        <taxon>Eukaryota</taxon>
        <taxon>Fungi</taxon>
        <taxon>Dikarya</taxon>
        <taxon>Ascomycota</taxon>
        <taxon>Pezizomycotina</taxon>
        <taxon>Eurotiomycetes</taxon>
        <taxon>Eurotiomycetidae</taxon>
        <taxon>Onygenales</taxon>
        <taxon>Onygenaceae</taxon>
        <taxon>Uncinocarpus</taxon>
    </lineage>
</organism>
<dbReference type="EMBL" id="CH476615">
    <property type="protein sequence ID" value="EEP76001.1"/>
    <property type="molecule type" value="Genomic_DNA"/>
</dbReference>
<dbReference type="VEuPathDB" id="FungiDB:UREG_00848"/>
<protein>
    <submittedName>
        <fullName evidence="2">Uncharacterized protein</fullName>
    </submittedName>
</protein>
<dbReference type="Proteomes" id="UP000002058">
    <property type="component" value="Unassembled WGS sequence"/>
</dbReference>
<dbReference type="HOGENOM" id="CLU_2428705_0_0_1"/>
<sequence>MSFTRPIVAMMGPSGAGPEPEPQFSRPLRGPDRSEKSAMTLMRNLRCYNKMADILSEFHKDLCCEDPVDAGPEGRNEERYGPGIFLFWGLN</sequence>
<proteinExistence type="predicted"/>
<evidence type="ECO:0000256" key="1">
    <source>
        <dbReference type="SAM" id="MobiDB-lite"/>
    </source>
</evidence>
<reference evidence="3" key="1">
    <citation type="journal article" date="2009" name="Genome Res.">
        <title>Comparative genomic analyses of the human fungal pathogens Coccidioides and their relatives.</title>
        <authorList>
            <person name="Sharpton T.J."/>
            <person name="Stajich J.E."/>
            <person name="Rounsley S.D."/>
            <person name="Gardner M.J."/>
            <person name="Wortman J.R."/>
            <person name="Jordar V.S."/>
            <person name="Maiti R."/>
            <person name="Kodira C.D."/>
            <person name="Neafsey D.E."/>
            <person name="Zeng Q."/>
            <person name="Hung C.-Y."/>
            <person name="McMahan C."/>
            <person name="Muszewska A."/>
            <person name="Grynberg M."/>
            <person name="Mandel M.A."/>
            <person name="Kellner E.M."/>
            <person name="Barker B.M."/>
            <person name="Galgiani J.N."/>
            <person name="Orbach M.J."/>
            <person name="Kirkland T.N."/>
            <person name="Cole G.T."/>
            <person name="Henn M.R."/>
            <person name="Birren B.W."/>
            <person name="Taylor J.W."/>
        </authorList>
    </citation>
    <scope>NUCLEOTIDE SEQUENCE [LARGE SCALE GENOMIC DNA]</scope>
    <source>
        <strain evidence="3">UAMH 1704</strain>
    </source>
</reference>
<keyword evidence="3" id="KW-1185">Reference proteome</keyword>
<evidence type="ECO:0000313" key="3">
    <source>
        <dbReference type="Proteomes" id="UP000002058"/>
    </source>
</evidence>
<name>C4JEK9_UNCRE</name>
<feature type="region of interest" description="Disordered" evidence="1">
    <location>
        <begin position="1"/>
        <end position="34"/>
    </location>
</feature>
<gene>
    <name evidence="2" type="ORF">UREG_00848</name>
</gene>